<sequence length="1013" mass="111606">MNILKLGSDPGPTESHEPLLDEKGVVQKPNSPVLPFSGPSILKIALFLYVVLSSAALVVLGWNYNARPYSPVNHVLSYERQALYFGEDPKFTGLPGDVDEAWDYLLEPINIRITRDELEKSGAALTKDIVQLTGGDYVSVLSVHHELHCLGIAEFRVPGLSEPCYTWYKIFGDPSNATPMIVLHGGPGACHDYLLPLTDLSPSVPLIFYDQIGNGRSKHLPEKNGDEDFWSVKLFQDELDNLITHIGLQDKPFDVYGHSWGGMLAVEWAVTSSYSANLRRLILSNSLASMDAWRVGVTTLRKRLPQEVQDALGRAEREGDFESPEYEAAIEVFYKRHLSLARPWPVEEVQAALHWFAKDPTTYGTMYGPSELSITGSLRSWTSIPILSKIKAPTLLINGAEDEAQDVAMQPFFDHIEKVKWVTLDNASHFSHVDQRAKYMEHLRAFLLVQGSSRDATKEEIDSLVHEVAEIPVTAWLLTFTGAASQLARFGVAVAWQNYLQNPPGSSPSPGALGLGQDRASIIQNAFLFFQYLTPLPFAIVSDMWLGRYKTMLLGLLSTHRFQIVGYIVLVLTALPVALDHGAGIGGLATTMVLIGLGHGALSAVMYPLIADQLPESRPKVKTNKDGTLVVTDRKLAIQHVFNGYYWMVNIAALSSIPTTLLEKHVGFWAAYLLPTGILILASIPVLLWNEKIVKLPPEGNALPQAGKILVYACRARFRLSAADPNYQRIHHSRIVPWTSTFVEEIRRGLKGCRVILCFVIFWLCYNQTTNNIISQAGQTEQHGVSNDTIQALNPIACIILGPLIQNLLFPFLRRNRISFGPILRMTVAFLFISAGIAYAAGFQQLIYSRGPCYMYPLECAAAATAVTRRVADADTQIRPNEVNVWVQTPLHFLLATGEILGLVSLNEYTYSEAPSSTKAMVQALQEIAAAVAAALGIALGPVSKNPYLVILYATLAGAMALSAALFYLAFHRYDLAFENDTPTDESNSDEIEPKADEGIKPSHTGSVEPASD</sequence>
<organism evidence="1 2">
    <name type="scientific">Xylaria curta</name>
    <dbReference type="NCBI Taxonomy" id="42375"/>
    <lineage>
        <taxon>Eukaryota</taxon>
        <taxon>Fungi</taxon>
        <taxon>Dikarya</taxon>
        <taxon>Ascomycota</taxon>
        <taxon>Pezizomycotina</taxon>
        <taxon>Sordariomycetes</taxon>
        <taxon>Xylariomycetidae</taxon>
        <taxon>Xylariales</taxon>
        <taxon>Xylariaceae</taxon>
        <taxon>Xylaria</taxon>
    </lineage>
</organism>
<comment type="caution">
    <text evidence="1">The sequence shown here is derived from an EMBL/GenBank/DDBJ whole genome shotgun (WGS) entry which is preliminary data.</text>
</comment>
<dbReference type="Proteomes" id="UP001143856">
    <property type="component" value="Unassembled WGS sequence"/>
</dbReference>
<name>A0ACC1PIM7_9PEZI</name>
<protein>
    <submittedName>
        <fullName evidence="1">Uncharacterized protein</fullName>
    </submittedName>
</protein>
<keyword evidence="2" id="KW-1185">Reference proteome</keyword>
<reference evidence="1" key="1">
    <citation type="submission" date="2022-10" db="EMBL/GenBank/DDBJ databases">
        <title>Genome Sequence of Xylaria curta.</title>
        <authorList>
            <person name="Buettner E."/>
        </authorList>
    </citation>
    <scope>NUCLEOTIDE SEQUENCE</scope>
    <source>
        <strain evidence="1">Babe10</strain>
    </source>
</reference>
<proteinExistence type="predicted"/>
<dbReference type="EMBL" id="JAPDGR010000247">
    <property type="protein sequence ID" value="KAJ2992808.1"/>
    <property type="molecule type" value="Genomic_DNA"/>
</dbReference>
<accession>A0ACC1PIM7</accession>
<gene>
    <name evidence="1" type="ORF">NUW58_g2042</name>
</gene>
<evidence type="ECO:0000313" key="2">
    <source>
        <dbReference type="Proteomes" id="UP001143856"/>
    </source>
</evidence>
<evidence type="ECO:0000313" key="1">
    <source>
        <dbReference type="EMBL" id="KAJ2992808.1"/>
    </source>
</evidence>